<keyword evidence="2" id="KW-1185">Reference proteome</keyword>
<comment type="caution">
    <text evidence="1">The sequence shown here is derived from an EMBL/GenBank/DDBJ whole genome shotgun (WGS) entry which is preliminary data.</text>
</comment>
<organism evidence="1 2">
    <name type="scientific">Cladosporium halotolerans</name>
    <dbReference type="NCBI Taxonomy" id="1052096"/>
    <lineage>
        <taxon>Eukaryota</taxon>
        <taxon>Fungi</taxon>
        <taxon>Dikarya</taxon>
        <taxon>Ascomycota</taxon>
        <taxon>Pezizomycotina</taxon>
        <taxon>Dothideomycetes</taxon>
        <taxon>Dothideomycetidae</taxon>
        <taxon>Cladosporiales</taxon>
        <taxon>Cladosporiaceae</taxon>
        <taxon>Cladosporium</taxon>
    </lineage>
</organism>
<dbReference type="EMBL" id="JAAQHG020000008">
    <property type="protein sequence ID" value="KAL1588115.1"/>
    <property type="molecule type" value="Genomic_DNA"/>
</dbReference>
<proteinExistence type="predicted"/>
<dbReference type="RefSeq" id="XP_069231220.1">
    <property type="nucleotide sequence ID" value="XM_069372038.1"/>
</dbReference>
<sequence length="212" mass="24138">MSAVVTSLYYLSEQSEDATYPAQNMREDLAKAWANGENDVQKRVLAAGETDYTWAEKQVHDLAGKGMGVERAVSGFESCLKTLRDLVTELDQVPTVEQASEIWGAYDKSLDKYWDFVRALTFKLKDAGIRRYLGKIFKALFEAHLRAFEIIRTKMVANVGPKIDTKRKFETERLPGYNRPPSTEYYQTPEELQEWGERTMGYLEEGLKAASG</sequence>
<name>A0AB34KXV5_9PEZI</name>
<evidence type="ECO:0000313" key="2">
    <source>
        <dbReference type="Proteomes" id="UP000803884"/>
    </source>
</evidence>
<protein>
    <submittedName>
        <fullName evidence="1">Uncharacterized protein</fullName>
    </submittedName>
</protein>
<evidence type="ECO:0000313" key="1">
    <source>
        <dbReference type="EMBL" id="KAL1588115.1"/>
    </source>
</evidence>
<reference evidence="1 2" key="1">
    <citation type="journal article" date="2020" name="Microbiol. Resour. Announc.">
        <title>Draft Genome Sequence of a Cladosporium Species Isolated from the Mesophotic Ascidian Didemnum maculosum.</title>
        <authorList>
            <person name="Gioti A."/>
            <person name="Siaperas R."/>
            <person name="Nikolaivits E."/>
            <person name="Le Goff G."/>
            <person name="Ouazzani J."/>
            <person name="Kotoulas G."/>
            <person name="Topakas E."/>
        </authorList>
    </citation>
    <scope>NUCLEOTIDE SEQUENCE [LARGE SCALE GENOMIC DNA]</scope>
    <source>
        <strain evidence="1 2">TM138-S3</strain>
    </source>
</reference>
<accession>A0AB34KXV5</accession>
<dbReference type="Proteomes" id="UP000803884">
    <property type="component" value="Unassembled WGS sequence"/>
</dbReference>
<dbReference type="AlphaFoldDB" id="A0AB34KXV5"/>
<dbReference type="GeneID" id="96004876"/>
<gene>
    <name evidence="1" type="ORF">WHR41_03432</name>
</gene>